<accession>A0A1B1Z3A8</accession>
<dbReference type="OrthoDB" id="9777884at2"/>
<dbReference type="PANTHER" id="PTHR46268:SF6">
    <property type="entry name" value="UNIVERSAL STRESS PROTEIN UP12"/>
    <property type="match status" value="1"/>
</dbReference>
<dbReference type="EMBL" id="CP016761">
    <property type="protein sequence ID" value="ANX11799.1"/>
    <property type="molecule type" value="Genomic_DNA"/>
</dbReference>
<protein>
    <recommendedName>
        <fullName evidence="2">UspA domain-containing protein</fullName>
    </recommendedName>
</protein>
<dbReference type="Proteomes" id="UP000077412">
    <property type="component" value="Chromosome"/>
</dbReference>
<dbReference type="KEGG" id="far:ABE41_007245"/>
<dbReference type="SUPFAM" id="SSF52402">
    <property type="entry name" value="Adenine nucleotide alpha hydrolases-like"/>
    <property type="match status" value="1"/>
</dbReference>
<dbReference type="Pfam" id="PF00582">
    <property type="entry name" value="Usp"/>
    <property type="match status" value="1"/>
</dbReference>
<sequence>MNNIQTILVAYEGSQESQKALDFAVEFANERKDDELHLVTVYQPVYTMAYTYANYPVEQASYELKERNEAIIQNVKIEISLKTDHPIVAKAIEGHPGNVLTHYSSLNGIDLIVIGSRGLSGVKELFLGSVSHYVVQKAECPVLVIK</sequence>
<keyword evidence="4" id="KW-1185">Reference proteome</keyword>
<gene>
    <name evidence="3" type="ORF">ABE41_007245</name>
</gene>
<dbReference type="PRINTS" id="PR01438">
    <property type="entry name" value="UNVRSLSTRESS"/>
</dbReference>
<dbReference type="Gene3D" id="3.40.50.620">
    <property type="entry name" value="HUPs"/>
    <property type="match status" value="1"/>
</dbReference>
<dbReference type="InterPro" id="IPR006015">
    <property type="entry name" value="Universal_stress_UspA"/>
</dbReference>
<evidence type="ECO:0000313" key="3">
    <source>
        <dbReference type="EMBL" id="ANX11799.1"/>
    </source>
</evidence>
<dbReference type="AlphaFoldDB" id="A0A1B1Z3A8"/>
<name>A0A1B1Z3A8_9BACL</name>
<evidence type="ECO:0000259" key="2">
    <source>
        <dbReference type="Pfam" id="PF00582"/>
    </source>
</evidence>
<dbReference type="InterPro" id="IPR006016">
    <property type="entry name" value="UspA"/>
</dbReference>
<dbReference type="CDD" id="cd23659">
    <property type="entry name" value="USP_At3g01520-like"/>
    <property type="match status" value="1"/>
</dbReference>
<dbReference type="RefSeq" id="WP_066288173.1">
    <property type="nucleotide sequence ID" value="NZ_CP016761.1"/>
</dbReference>
<proteinExistence type="inferred from homology"/>
<comment type="similarity">
    <text evidence="1">Belongs to the universal stress protein A family.</text>
</comment>
<dbReference type="InterPro" id="IPR014729">
    <property type="entry name" value="Rossmann-like_a/b/a_fold"/>
</dbReference>
<evidence type="ECO:0000313" key="4">
    <source>
        <dbReference type="Proteomes" id="UP000077412"/>
    </source>
</evidence>
<reference evidence="3 4" key="1">
    <citation type="submission" date="2016-08" db="EMBL/GenBank/DDBJ databases">
        <title>Complete genome sequence of Fictibacillus arsenicus G25-54, a strain with toxicity to nematodes and a potential arsenic-resistance activity.</title>
        <authorList>
            <person name="Zheng Z."/>
        </authorList>
    </citation>
    <scope>NUCLEOTIDE SEQUENCE [LARGE SCALE GENOMIC DNA]</scope>
    <source>
        <strain evidence="3 4">G25-54</strain>
    </source>
</reference>
<evidence type="ECO:0000256" key="1">
    <source>
        <dbReference type="ARBA" id="ARBA00008791"/>
    </source>
</evidence>
<dbReference type="STRING" id="255247.ABE41_007245"/>
<dbReference type="PANTHER" id="PTHR46268">
    <property type="entry name" value="STRESS RESPONSE PROTEIN NHAX"/>
    <property type="match status" value="1"/>
</dbReference>
<organism evidence="3 4">
    <name type="scientific">Fictibacillus arsenicus</name>
    <dbReference type="NCBI Taxonomy" id="255247"/>
    <lineage>
        <taxon>Bacteria</taxon>
        <taxon>Bacillati</taxon>
        <taxon>Bacillota</taxon>
        <taxon>Bacilli</taxon>
        <taxon>Bacillales</taxon>
        <taxon>Fictibacillaceae</taxon>
        <taxon>Fictibacillus</taxon>
    </lineage>
</organism>
<feature type="domain" description="UspA" evidence="2">
    <location>
        <begin position="4"/>
        <end position="146"/>
    </location>
</feature>